<keyword evidence="4" id="KW-0479">Metal-binding</keyword>
<dbReference type="InterPro" id="IPR024708">
    <property type="entry name" value="Catalase_AS"/>
</dbReference>
<keyword evidence="3" id="KW-0349">Heme</keyword>
<feature type="domain" description="Catalase core" evidence="9">
    <location>
        <begin position="31"/>
        <end position="411"/>
    </location>
</feature>
<name>A0A921ZQ24_MANSE</name>
<dbReference type="PROSITE" id="PS00438">
    <property type="entry name" value="CATALASE_2"/>
    <property type="match status" value="1"/>
</dbReference>
<reference evidence="10" key="1">
    <citation type="journal article" date="2016" name="Insect Biochem. Mol. Biol.">
        <title>Multifaceted biological insights from a draft genome sequence of the tobacco hornworm moth, Manduca sexta.</title>
        <authorList>
            <person name="Kanost M.R."/>
            <person name="Arrese E.L."/>
            <person name="Cao X."/>
            <person name="Chen Y.R."/>
            <person name="Chellapilla S."/>
            <person name="Goldsmith M.R."/>
            <person name="Grosse-Wilde E."/>
            <person name="Heckel D.G."/>
            <person name="Herndon N."/>
            <person name="Jiang H."/>
            <person name="Papanicolaou A."/>
            <person name="Qu J."/>
            <person name="Soulages J.L."/>
            <person name="Vogel H."/>
            <person name="Walters J."/>
            <person name="Waterhouse R.M."/>
            <person name="Ahn S.J."/>
            <person name="Almeida F.C."/>
            <person name="An C."/>
            <person name="Aqrawi P."/>
            <person name="Bretschneider A."/>
            <person name="Bryant W.B."/>
            <person name="Bucks S."/>
            <person name="Chao H."/>
            <person name="Chevignon G."/>
            <person name="Christen J.M."/>
            <person name="Clarke D.F."/>
            <person name="Dittmer N.T."/>
            <person name="Ferguson L.C.F."/>
            <person name="Garavelou S."/>
            <person name="Gordon K.H.J."/>
            <person name="Gunaratna R.T."/>
            <person name="Han Y."/>
            <person name="Hauser F."/>
            <person name="He Y."/>
            <person name="Heidel-Fischer H."/>
            <person name="Hirsh A."/>
            <person name="Hu Y."/>
            <person name="Jiang H."/>
            <person name="Kalra D."/>
            <person name="Klinner C."/>
            <person name="Konig C."/>
            <person name="Kovar C."/>
            <person name="Kroll A.R."/>
            <person name="Kuwar S.S."/>
            <person name="Lee S.L."/>
            <person name="Lehman R."/>
            <person name="Li K."/>
            <person name="Li Z."/>
            <person name="Liang H."/>
            <person name="Lovelace S."/>
            <person name="Lu Z."/>
            <person name="Mansfield J.H."/>
            <person name="McCulloch K.J."/>
            <person name="Mathew T."/>
            <person name="Morton B."/>
            <person name="Muzny D.M."/>
            <person name="Neunemann D."/>
            <person name="Ongeri F."/>
            <person name="Pauchet Y."/>
            <person name="Pu L.L."/>
            <person name="Pyrousis I."/>
            <person name="Rao X.J."/>
            <person name="Redding A."/>
            <person name="Roesel C."/>
            <person name="Sanchez-Gracia A."/>
            <person name="Schaack S."/>
            <person name="Shukla A."/>
            <person name="Tetreau G."/>
            <person name="Wang Y."/>
            <person name="Xiong G.H."/>
            <person name="Traut W."/>
            <person name="Walsh T.K."/>
            <person name="Worley K.C."/>
            <person name="Wu D."/>
            <person name="Wu W."/>
            <person name="Wu Y.Q."/>
            <person name="Zhang X."/>
            <person name="Zou Z."/>
            <person name="Zucker H."/>
            <person name="Briscoe A.D."/>
            <person name="Burmester T."/>
            <person name="Clem R.J."/>
            <person name="Feyereisen R."/>
            <person name="Grimmelikhuijzen C.J.P."/>
            <person name="Hamodrakas S.J."/>
            <person name="Hansson B.S."/>
            <person name="Huguet E."/>
            <person name="Jermiin L.S."/>
            <person name="Lan Q."/>
            <person name="Lehman H.K."/>
            <person name="Lorenzen M."/>
            <person name="Merzendorfer H."/>
            <person name="Michalopoulos I."/>
            <person name="Morton D.B."/>
            <person name="Muthukrishnan S."/>
            <person name="Oakeshott J.G."/>
            <person name="Palmer W."/>
            <person name="Park Y."/>
            <person name="Passarelli A.L."/>
            <person name="Rozas J."/>
            <person name="Schwartz L.M."/>
            <person name="Smith W."/>
            <person name="Southgate A."/>
            <person name="Vilcinskas A."/>
            <person name="Vogt R."/>
            <person name="Wang P."/>
            <person name="Werren J."/>
            <person name="Yu X.Q."/>
            <person name="Zhou J.J."/>
            <person name="Brown S.J."/>
            <person name="Scherer S.E."/>
            <person name="Richards S."/>
            <person name="Blissard G.W."/>
        </authorList>
    </citation>
    <scope>NUCLEOTIDE SEQUENCE</scope>
</reference>
<evidence type="ECO:0000256" key="5">
    <source>
        <dbReference type="ARBA" id="ARBA00023002"/>
    </source>
</evidence>
<reference evidence="10" key="2">
    <citation type="submission" date="2020-12" db="EMBL/GenBank/DDBJ databases">
        <authorList>
            <person name="Kanost M."/>
        </authorList>
    </citation>
    <scope>NUCLEOTIDE SEQUENCE</scope>
</reference>
<dbReference type="PANTHER" id="PTHR11465">
    <property type="entry name" value="CATALASE"/>
    <property type="match status" value="1"/>
</dbReference>
<keyword evidence="2" id="KW-0575">Peroxidase</keyword>
<dbReference type="GO" id="GO:0046872">
    <property type="term" value="F:metal ion binding"/>
    <property type="evidence" value="ECO:0007669"/>
    <property type="project" value="UniProtKB-KW"/>
</dbReference>
<feature type="signal peptide" evidence="8">
    <location>
        <begin position="1"/>
        <end position="21"/>
    </location>
</feature>
<keyword evidence="6" id="KW-0408">Iron</keyword>
<keyword evidence="8" id="KW-0732">Signal</keyword>
<dbReference type="GO" id="GO:0005777">
    <property type="term" value="C:peroxisome"/>
    <property type="evidence" value="ECO:0007669"/>
    <property type="project" value="TreeGrafter"/>
</dbReference>
<evidence type="ECO:0000256" key="4">
    <source>
        <dbReference type="ARBA" id="ARBA00022723"/>
    </source>
</evidence>
<accession>A0A921ZQ24</accession>
<comment type="caution">
    <text evidence="10">The sequence shown here is derived from an EMBL/GenBank/DDBJ whole genome shotgun (WGS) entry which is preliminary data.</text>
</comment>
<evidence type="ECO:0000313" key="11">
    <source>
        <dbReference type="Proteomes" id="UP000791440"/>
    </source>
</evidence>
<comment type="similarity">
    <text evidence="1">Belongs to the catalase family.</text>
</comment>
<dbReference type="EMBL" id="JH668786">
    <property type="protein sequence ID" value="KAG6461881.1"/>
    <property type="molecule type" value="Genomic_DNA"/>
</dbReference>
<dbReference type="GO" id="GO:0004096">
    <property type="term" value="F:catalase activity"/>
    <property type="evidence" value="ECO:0007669"/>
    <property type="project" value="UniProtKB-EC"/>
</dbReference>
<keyword evidence="11" id="KW-1185">Reference proteome</keyword>
<keyword evidence="7" id="KW-0376">Hydrogen peroxide</keyword>
<dbReference type="GO" id="GO:0042542">
    <property type="term" value="P:response to hydrogen peroxide"/>
    <property type="evidence" value="ECO:0007669"/>
    <property type="project" value="TreeGrafter"/>
</dbReference>
<sequence>MRFKSLLLLGIFVELSNTVVANITMGPDILTTTYGSPIEITYTDSSLNSNLLQNHFFMESMARLVRERIPPRVVHALGAGAFGYFEVTHDISNFCKAKVFNGIGKRTPVAVRFSLTGSDKGASDITRSPKGFAVKFYTEEGNFDLLGFSIPVFPIKDPLFFPSLIHATVRHPVSNLPDANTFWDFATLRQETIHNFLMIFGDTGVPDGFRRMPGYGIHTFQVVNKTGGIYFFRYHLLPDLGIRNLLPEEERIAAANPNYATNDLYANIANGNYPSWTLSVQVLSLEEARNDELNVFDVTRELYTSRYPLHQVGRLVLNKNPTNYFAEIEQLAYSPGNIVPGMVGAPDKLFEARCFAYREAAFHRLGANFNNIRVNAPNRVPSNYLRDGSPPVKENGGNAVNYYPNTFNGPLPYIDENRVELIKITEVDSFDFDQGPIGILTTSSGMPVEYKKTTNTLKSNLLFNHYFMESLTHFSRERIPERVVHAVGSGALGYFEVTNDITHICKAKLFNNIGKRTPITVRFSLVNFNLGGAETSRDIRGFGVRFYTEDGNFDIVGLNSPVFSLKDPVFFTSFIRVQRRNPETNMRDSNMIWDFITLRPETFHLFMVSFSDLGIPDGYRYMPGYGIHAFEVVNEDGKKHFVKFNFIPDGGIKNLSTEKAQKIAGKDPDYANRDLYNAIARGNFPSWTLAVQIISVEDVKRSNIDMFDVTRLWPISKYPLHTVGKIVLNENPTNYFAQVEQLALNPAHLVPGINGGPDKIFEARLLSYRDAQYYRLGANFNKIPVNCPIISQTYNRDGRAPVNRNGKNSPNYYPNSFNGAIAYLDNTETDISSVCQDDVPRNTDQIRNMYVDEMNEDERVRLVENIVDSLGRAALFLQERAVKLFTSIHPDFGDRVLHGLQELNKTKLYWDDI</sequence>
<protein>
    <recommendedName>
        <fullName evidence="9">Catalase core domain-containing protein</fullName>
    </recommendedName>
</protein>
<dbReference type="InterPro" id="IPR018028">
    <property type="entry name" value="Catalase"/>
</dbReference>
<dbReference type="GO" id="GO:0020037">
    <property type="term" value="F:heme binding"/>
    <property type="evidence" value="ECO:0007669"/>
    <property type="project" value="InterPro"/>
</dbReference>
<dbReference type="InterPro" id="IPR010582">
    <property type="entry name" value="Catalase_immune_responsive"/>
</dbReference>
<evidence type="ECO:0000256" key="1">
    <source>
        <dbReference type="ARBA" id="ARBA00005329"/>
    </source>
</evidence>
<dbReference type="PROSITE" id="PS51402">
    <property type="entry name" value="CATALASE_3"/>
    <property type="match status" value="2"/>
</dbReference>
<dbReference type="PANTHER" id="PTHR11465:SF9">
    <property type="entry name" value="CATALASE"/>
    <property type="match status" value="1"/>
</dbReference>
<gene>
    <name evidence="10" type="ORF">O3G_MSEX012923</name>
</gene>
<feature type="chain" id="PRO_5037517687" description="Catalase core domain-containing protein" evidence="8">
    <location>
        <begin position="22"/>
        <end position="913"/>
    </location>
</feature>
<keyword evidence="5" id="KW-0560">Oxidoreductase</keyword>
<dbReference type="GO" id="GO:0042744">
    <property type="term" value="P:hydrogen peroxide catabolic process"/>
    <property type="evidence" value="ECO:0007669"/>
    <property type="project" value="UniProtKB-KW"/>
</dbReference>
<dbReference type="InterPro" id="IPR011614">
    <property type="entry name" value="Catalase_core"/>
</dbReference>
<dbReference type="SMART" id="SM01060">
    <property type="entry name" value="Catalase"/>
    <property type="match status" value="2"/>
</dbReference>
<proteinExistence type="inferred from homology"/>
<dbReference type="AlphaFoldDB" id="A0A921ZQ24"/>
<evidence type="ECO:0000256" key="3">
    <source>
        <dbReference type="ARBA" id="ARBA00022617"/>
    </source>
</evidence>
<feature type="domain" description="Catalase core" evidence="9">
    <location>
        <begin position="441"/>
        <end position="821"/>
    </location>
</feature>
<evidence type="ECO:0000256" key="2">
    <source>
        <dbReference type="ARBA" id="ARBA00022559"/>
    </source>
</evidence>
<evidence type="ECO:0000256" key="8">
    <source>
        <dbReference type="SAM" id="SignalP"/>
    </source>
</evidence>
<dbReference type="Pfam" id="PF00199">
    <property type="entry name" value="Catalase"/>
    <property type="match status" value="2"/>
</dbReference>
<dbReference type="Proteomes" id="UP000791440">
    <property type="component" value="Unassembled WGS sequence"/>
</dbReference>
<dbReference type="Pfam" id="PF06628">
    <property type="entry name" value="Catalase-rel"/>
    <property type="match status" value="1"/>
</dbReference>
<dbReference type="GO" id="GO:0005739">
    <property type="term" value="C:mitochondrion"/>
    <property type="evidence" value="ECO:0007669"/>
    <property type="project" value="TreeGrafter"/>
</dbReference>
<evidence type="ECO:0000313" key="10">
    <source>
        <dbReference type="EMBL" id="KAG6461881.1"/>
    </source>
</evidence>
<organism evidence="10 11">
    <name type="scientific">Manduca sexta</name>
    <name type="common">Tobacco hawkmoth</name>
    <name type="synonym">Tobacco hornworm</name>
    <dbReference type="NCBI Taxonomy" id="7130"/>
    <lineage>
        <taxon>Eukaryota</taxon>
        <taxon>Metazoa</taxon>
        <taxon>Ecdysozoa</taxon>
        <taxon>Arthropoda</taxon>
        <taxon>Hexapoda</taxon>
        <taxon>Insecta</taxon>
        <taxon>Pterygota</taxon>
        <taxon>Neoptera</taxon>
        <taxon>Endopterygota</taxon>
        <taxon>Lepidoptera</taxon>
        <taxon>Glossata</taxon>
        <taxon>Ditrysia</taxon>
        <taxon>Bombycoidea</taxon>
        <taxon>Sphingidae</taxon>
        <taxon>Sphinginae</taxon>
        <taxon>Sphingini</taxon>
        <taxon>Manduca</taxon>
    </lineage>
</organism>
<evidence type="ECO:0000256" key="6">
    <source>
        <dbReference type="ARBA" id="ARBA00023004"/>
    </source>
</evidence>
<evidence type="ECO:0000256" key="7">
    <source>
        <dbReference type="ARBA" id="ARBA00023324"/>
    </source>
</evidence>
<evidence type="ECO:0000259" key="9">
    <source>
        <dbReference type="SMART" id="SM01060"/>
    </source>
</evidence>